<feature type="transmembrane region" description="Helical" evidence="6">
    <location>
        <begin position="292"/>
        <end position="312"/>
    </location>
</feature>
<feature type="transmembrane region" description="Helical" evidence="6">
    <location>
        <begin position="448"/>
        <end position="466"/>
    </location>
</feature>
<keyword evidence="4 6" id="KW-1133">Transmembrane helix</keyword>
<feature type="transmembrane region" description="Helical" evidence="6">
    <location>
        <begin position="95"/>
        <end position="114"/>
    </location>
</feature>
<keyword evidence="2" id="KW-1003">Cell membrane</keyword>
<comment type="caution">
    <text evidence="8">The sequence shown here is derived from an EMBL/GenBank/DDBJ whole genome shotgun (WGS) entry which is preliminary data.</text>
</comment>
<feature type="transmembrane region" description="Helical" evidence="6">
    <location>
        <begin position="423"/>
        <end position="441"/>
    </location>
</feature>
<accession>A0ABX9KF41</accession>
<dbReference type="RefSeq" id="WP_114643154.1">
    <property type="nucleotide sequence ID" value="NZ_JAACIO010000029.1"/>
</dbReference>
<dbReference type="InterPro" id="IPR018461">
    <property type="entry name" value="Na/H_Antiport_NhaC-like_C"/>
</dbReference>
<protein>
    <submittedName>
        <fullName evidence="8">Na+/H+ antiporter NhaC family protein</fullName>
    </submittedName>
</protein>
<evidence type="ECO:0000256" key="2">
    <source>
        <dbReference type="ARBA" id="ARBA00022475"/>
    </source>
</evidence>
<keyword evidence="9" id="KW-1185">Reference proteome</keyword>
<evidence type="ECO:0000256" key="5">
    <source>
        <dbReference type="ARBA" id="ARBA00023136"/>
    </source>
</evidence>
<evidence type="ECO:0000256" key="6">
    <source>
        <dbReference type="SAM" id="Phobius"/>
    </source>
</evidence>
<feature type="transmembrane region" description="Helical" evidence="6">
    <location>
        <begin position="229"/>
        <end position="247"/>
    </location>
</feature>
<name>A0ABX9KF41_9FUSO</name>
<dbReference type="EMBL" id="QUAJ01000024">
    <property type="protein sequence ID" value="REI40105.1"/>
    <property type="molecule type" value="Genomic_DNA"/>
</dbReference>
<dbReference type="PANTHER" id="PTHR43478">
    <property type="entry name" value="NA+/H+ ANTIPORTER-RELATED"/>
    <property type="match status" value="1"/>
</dbReference>
<evidence type="ECO:0000313" key="9">
    <source>
        <dbReference type="Proteomes" id="UP000263486"/>
    </source>
</evidence>
<feature type="transmembrane region" description="Helical" evidence="6">
    <location>
        <begin position="519"/>
        <end position="535"/>
    </location>
</feature>
<dbReference type="Pfam" id="PF03553">
    <property type="entry name" value="Na_H_antiporter"/>
    <property type="match status" value="2"/>
</dbReference>
<gene>
    <name evidence="8" type="ORF">DYH56_12210</name>
</gene>
<feature type="transmembrane region" description="Helical" evidence="6">
    <location>
        <begin position="347"/>
        <end position="365"/>
    </location>
</feature>
<keyword evidence="5 6" id="KW-0472">Membrane</keyword>
<feature type="transmembrane region" description="Helical" evidence="6">
    <location>
        <begin position="541"/>
        <end position="562"/>
    </location>
</feature>
<proteinExistence type="predicted"/>
<evidence type="ECO:0000256" key="3">
    <source>
        <dbReference type="ARBA" id="ARBA00022692"/>
    </source>
</evidence>
<keyword evidence="3 6" id="KW-0812">Transmembrane</keyword>
<feature type="domain" description="Na+/H+ antiporter NhaC-like C-terminal" evidence="7">
    <location>
        <begin position="12"/>
        <end position="188"/>
    </location>
</feature>
<feature type="transmembrane region" description="Helical" evidence="6">
    <location>
        <begin position="386"/>
        <end position="403"/>
    </location>
</feature>
<feature type="transmembrane region" description="Helical" evidence="6">
    <location>
        <begin position="472"/>
        <end position="490"/>
    </location>
</feature>
<organism evidence="8 9">
    <name type="scientific">Psychrilyobacter piezotolerans</name>
    <dbReference type="NCBI Taxonomy" id="2293438"/>
    <lineage>
        <taxon>Bacteria</taxon>
        <taxon>Fusobacteriati</taxon>
        <taxon>Fusobacteriota</taxon>
        <taxon>Fusobacteriia</taxon>
        <taxon>Fusobacteriales</taxon>
        <taxon>Fusobacteriaceae</taxon>
        <taxon>Psychrilyobacter</taxon>
    </lineage>
</organism>
<evidence type="ECO:0000259" key="7">
    <source>
        <dbReference type="Pfam" id="PF03553"/>
    </source>
</evidence>
<evidence type="ECO:0000313" key="8">
    <source>
        <dbReference type="EMBL" id="REI40105.1"/>
    </source>
</evidence>
<dbReference type="Proteomes" id="UP000263486">
    <property type="component" value="Unassembled WGS sequence"/>
</dbReference>
<comment type="subcellular location">
    <subcellularLocation>
        <location evidence="1">Cell membrane</location>
        <topology evidence="1">Multi-pass membrane protein</topology>
    </subcellularLocation>
</comment>
<feature type="domain" description="Na+/H+ antiporter NhaC-like C-terminal" evidence="7">
    <location>
        <begin position="190"/>
        <end position="534"/>
    </location>
</feature>
<evidence type="ECO:0000256" key="1">
    <source>
        <dbReference type="ARBA" id="ARBA00004651"/>
    </source>
</evidence>
<reference evidence="8 9" key="1">
    <citation type="submission" date="2018-08" db="EMBL/GenBank/DDBJ databases">
        <title>Draft genome sequence of Psychrilyobacter sp. strain SD5 isolated from Black Sea water.</title>
        <authorList>
            <person name="Yadav S."/>
            <person name="Villanueva L."/>
            <person name="Damste J.S.S."/>
        </authorList>
    </citation>
    <scope>NUCLEOTIDE SEQUENCE [LARGE SCALE GENOMIC DNA]</scope>
    <source>
        <strain evidence="8 9">SD5</strain>
    </source>
</reference>
<sequence length="578" mass="61293">MRGIIIVLLLGVMSSLGFGADSAEAALNLGMWTLLPPIVAITLAFITKNVILSLFIGIYSGSFLLGITQGKNYLFSLLGGFSDITNRVIGSMADSWNAGIILQCLTIGGLVALISKMGGARAVAESLAKRAKTPRSAQLITWVMGLFIFFDDYANALIVGPIMRPITDKMRISREKLAFIIDSTAAPIAGIALISTWVGYEISVIKDGYSLIGMDNINAYSIFVQTIPYRFYNILMLIFVASTAYFLREFGPMAKAEMRARTTGQVTSGSAAKVSPEEAAMIAPKEGVALNIWNAIIPIMVLIVGSFVGFYLNGKGYLEGAVLETVNNSPLSFYAIRETFGNADASLVIFQAALFASIVAIIMGISKKIFKFSEAVDTWVHGMKSLVITGVILLLAWSLTSLIKELGTSVYLVNALAGSIPKSILPSIIFVLGSVIAFSTGTSYGTMGILMPLAIPLANAIGGGAGLSGETLSSYIVMSIGAVLTGAIFGDHCSPISDTTILSSMGAECDHIEHVKTQVIYALVVGAITVLFGYLPVGMGISIYIVLPISVLVTILTVRFAGKSVEEVSVVKEEVELA</sequence>
<feature type="transmembrane region" description="Helical" evidence="6">
    <location>
        <begin position="177"/>
        <end position="200"/>
    </location>
</feature>
<dbReference type="PANTHER" id="PTHR43478:SF1">
    <property type="entry name" value="NA+_H+ ANTIPORTER NHAC-LIKE C-TERMINAL DOMAIN-CONTAINING PROTEIN"/>
    <property type="match status" value="1"/>
</dbReference>
<evidence type="ECO:0000256" key="4">
    <source>
        <dbReference type="ARBA" id="ARBA00022989"/>
    </source>
</evidence>